<dbReference type="InterPro" id="IPR050109">
    <property type="entry name" value="HTH-type_TetR-like_transc_reg"/>
</dbReference>
<feature type="region of interest" description="Disordered" evidence="4">
    <location>
        <begin position="43"/>
        <end position="63"/>
    </location>
</feature>
<evidence type="ECO:0000256" key="4">
    <source>
        <dbReference type="SAM" id="MobiDB-lite"/>
    </source>
</evidence>
<dbReference type="InterPro" id="IPR001647">
    <property type="entry name" value="HTH_TetR"/>
</dbReference>
<keyword evidence="2" id="KW-0238">DNA-binding</keyword>
<accession>A0A6J6UK72</accession>
<dbReference type="PROSITE" id="PS50977">
    <property type="entry name" value="HTH_TETR_2"/>
    <property type="match status" value="1"/>
</dbReference>
<gene>
    <name evidence="6" type="ORF">UFOPK2766_02171</name>
</gene>
<sequence length="240" mass="25534">MHASAQQCAKLVDAANLAGLVSGHMSSSAIAPLRERSILGASTATAQPLDSPEPTRSGLSAKQSRTVESLIGAAVEELRFGGYEHLTVRNVARRAGVAPATAYTYFTSREHLVTEVFWRRLWALPETPVDRRRSAANRVSATMSDLSLLVADEPELASACTAAMLATDAEVALLRDRIGAEMRRRLSTALGDQADPDVLGTLEFVISGALMHAGVGHLTYSELPGYLARAVQLVVPGVTK</sequence>
<evidence type="ECO:0000256" key="1">
    <source>
        <dbReference type="ARBA" id="ARBA00023015"/>
    </source>
</evidence>
<dbReference type="SUPFAM" id="SSF46689">
    <property type="entry name" value="Homeodomain-like"/>
    <property type="match status" value="1"/>
</dbReference>
<proteinExistence type="predicted"/>
<dbReference type="InterPro" id="IPR009057">
    <property type="entry name" value="Homeodomain-like_sf"/>
</dbReference>
<protein>
    <submittedName>
        <fullName evidence="6">Unannotated protein</fullName>
    </submittedName>
</protein>
<organism evidence="6">
    <name type="scientific">freshwater metagenome</name>
    <dbReference type="NCBI Taxonomy" id="449393"/>
    <lineage>
        <taxon>unclassified sequences</taxon>
        <taxon>metagenomes</taxon>
        <taxon>ecological metagenomes</taxon>
    </lineage>
</organism>
<dbReference type="PANTHER" id="PTHR30055">
    <property type="entry name" value="HTH-TYPE TRANSCRIPTIONAL REGULATOR RUTR"/>
    <property type="match status" value="1"/>
</dbReference>
<dbReference type="GO" id="GO:0003700">
    <property type="term" value="F:DNA-binding transcription factor activity"/>
    <property type="evidence" value="ECO:0007669"/>
    <property type="project" value="TreeGrafter"/>
</dbReference>
<dbReference type="Pfam" id="PF00440">
    <property type="entry name" value="TetR_N"/>
    <property type="match status" value="1"/>
</dbReference>
<evidence type="ECO:0000256" key="2">
    <source>
        <dbReference type="ARBA" id="ARBA00023125"/>
    </source>
</evidence>
<dbReference type="GO" id="GO:0000976">
    <property type="term" value="F:transcription cis-regulatory region binding"/>
    <property type="evidence" value="ECO:0007669"/>
    <property type="project" value="TreeGrafter"/>
</dbReference>
<keyword evidence="3" id="KW-0804">Transcription</keyword>
<dbReference type="AlphaFoldDB" id="A0A6J6UK72"/>
<dbReference type="PANTHER" id="PTHR30055:SF234">
    <property type="entry name" value="HTH-TYPE TRANSCRIPTIONAL REGULATOR BETI"/>
    <property type="match status" value="1"/>
</dbReference>
<evidence type="ECO:0000259" key="5">
    <source>
        <dbReference type="PROSITE" id="PS50977"/>
    </source>
</evidence>
<keyword evidence="1" id="KW-0805">Transcription regulation</keyword>
<evidence type="ECO:0000256" key="3">
    <source>
        <dbReference type="ARBA" id="ARBA00023163"/>
    </source>
</evidence>
<evidence type="ECO:0000313" key="6">
    <source>
        <dbReference type="EMBL" id="CAB4760260.1"/>
    </source>
</evidence>
<feature type="domain" description="HTH tetR-type" evidence="5">
    <location>
        <begin position="64"/>
        <end position="124"/>
    </location>
</feature>
<name>A0A6J6UK72_9ZZZZ</name>
<dbReference type="Gene3D" id="1.10.357.10">
    <property type="entry name" value="Tetracycline Repressor, domain 2"/>
    <property type="match status" value="1"/>
</dbReference>
<reference evidence="6" key="1">
    <citation type="submission" date="2020-05" db="EMBL/GenBank/DDBJ databases">
        <authorList>
            <person name="Chiriac C."/>
            <person name="Salcher M."/>
            <person name="Ghai R."/>
            <person name="Kavagutti S V."/>
        </authorList>
    </citation>
    <scope>NUCLEOTIDE SEQUENCE</scope>
</reference>
<dbReference type="EMBL" id="CAEZYU010000148">
    <property type="protein sequence ID" value="CAB4760260.1"/>
    <property type="molecule type" value="Genomic_DNA"/>
</dbReference>
<dbReference type="PRINTS" id="PR00455">
    <property type="entry name" value="HTHTETR"/>
</dbReference>